<comment type="caution">
    <text evidence="1">The sequence shown here is derived from an EMBL/GenBank/DDBJ whole genome shotgun (WGS) entry which is preliminary data.</text>
</comment>
<sequence length="100" mass="11186">LYGRGSCKYLISGCYFCPPTDPCDLDTLLAQKVDEQLYGGGDVNKFELFSMIWEAIEVEFGPDHVAQANEAYSTEDPMLAAYVDATGLICFRRSFTERLP</sequence>
<feature type="non-terminal residue" evidence="1">
    <location>
        <position position="100"/>
    </location>
</feature>
<name>A0A7J6T0H3_PEROL</name>
<reference evidence="1 2" key="1">
    <citation type="submission" date="2020-04" db="EMBL/GenBank/DDBJ databases">
        <title>Perkinsus olseni comparative genomics.</title>
        <authorList>
            <person name="Bogema D.R."/>
        </authorList>
    </citation>
    <scope>NUCLEOTIDE SEQUENCE [LARGE SCALE GENOMIC DNA]</scope>
    <source>
        <strain evidence="1">ATCC PRA-205</strain>
    </source>
</reference>
<dbReference type="Proteomes" id="UP000574390">
    <property type="component" value="Unassembled WGS sequence"/>
</dbReference>
<proteinExistence type="predicted"/>
<evidence type="ECO:0000313" key="1">
    <source>
        <dbReference type="EMBL" id="KAF4738585.1"/>
    </source>
</evidence>
<feature type="non-terminal residue" evidence="1">
    <location>
        <position position="1"/>
    </location>
</feature>
<protein>
    <submittedName>
        <fullName evidence="1">Uncharacterized protein</fullName>
    </submittedName>
</protein>
<accession>A0A7J6T0H3</accession>
<gene>
    <name evidence="1" type="ORF">FOZ62_016088</name>
</gene>
<dbReference type="AlphaFoldDB" id="A0A7J6T0H3"/>
<dbReference type="EMBL" id="JABANM010010902">
    <property type="protein sequence ID" value="KAF4738585.1"/>
    <property type="molecule type" value="Genomic_DNA"/>
</dbReference>
<evidence type="ECO:0000313" key="2">
    <source>
        <dbReference type="Proteomes" id="UP000574390"/>
    </source>
</evidence>
<organism evidence="1 2">
    <name type="scientific">Perkinsus olseni</name>
    <name type="common">Perkinsus atlanticus</name>
    <dbReference type="NCBI Taxonomy" id="32597"/>
    <lineage>
        <taxon>Eukaryota</taxon>
        <taxon>Sar</taxon>
        <taxon>Alveolata</taxon>
        <taxon>Perkinsozoa</taxon>
        <taxon>Perkinsea</taxon>
        <taxon>Perkinsida</taxon>
        <taxon>Perkinsidae</taxon>
        <taxon>Perkinsus</taxon>
    </lineage>
</organism>